<evidence type="ECO:0000313" key="2">
    <source>
        <dbReference type="EMBL" id="SNV03432.1"/>
    </source>
</evidence>
<dbReference type="Proteomes" id="UP000215383">
    <property type="component" value="Chromosome 1"/>
</dbReference>
<organism evidence="2 3">
    <name type="scientific">Megamonas hypermegale</name>
    <dbReference type="NCBI Taxonomy" id="158847"/>
    <lineage>
        <taxon>Bacteria</taxon>
        <taxon>Bacillati</taxon>
        <taxon>Bacillota</taxon>
        <taxon>Negativicutes</taxon>
        <taxon>Selenomonadales</taxon>
        <taxon>Selenomonadaceae</taxon>
        <taxon>Megamonas</taxon>
    </lineage>
</organism>
<sequence>MVKLTKNIWIRGIIIAIILVAGILFLQSYNQIEKPGLISTEGRSFEKAVVVEVLKDNLQEDGSRVGDQVVLLKMETGPQAGQIVEANSPNGLLFGTVCRPGIDVITISSLVGQLNVTTVYNVDRSMPIYIFIAAFLILLCLIGGKKGVKSSIALIFSFVCFIYLFFPMIMKGNSPFLAAILTSSIVIAATICLINGFTIKALSAIISTFLGLLTAGLAADIFGYFTSLSGYNVSNIEALLFVGQNTLIDVGQLLFAGVLFASLGAVMDIAMDISSAVNELHQKNPNLTFKELFKSGMNVGRDVMGTMSTTLILAFFGGSLGVWVLDYVYDLPYLQLMNSNSIGIEIMQGISGSFGVIFTVPIVAFFSAWLPNYLERKSH</sequence>
<reference evidence="2 3" key="1">
    <citation type="submission" date="2017-06" db="EMBL/GenBank/DDBJ databases">
        <authorList>
            <consortium name="Pathogen Informatics"/>
        </authorList>
    </citation>
    <scope>NUCLEOTIDE SEQUENCE [LARGE SCALE GENOMIC DNA]</scope>
    <source>
        <strain evidence="2 3">NCTC10570</strain>
    </source>
</reference>
<keyword evidence="1" id="KW-1133">Transmembrane helix</keyword>
<feature type="transmembrane region" description="Helical" evidence="1">
    <location>
        <begin position="246"/>
        <end position="266"/>
    </location>
</feature>
<dbReference type="InterPro" id="IPR012507">
    <property type="entry name" value="YibE_F"/>
</dbReference>
<evidence type="ECO:0000313" key="3">
    <source>
        <dbReference type="Proteomes" id="UP000215383"/>
    </source>
</evidence>
<dbReference type="GeneID" id="78507765"/>
<proteinExistence type="predicted"/>
<dbReference type="eggNOG" id="COG5438">
    <property type="taxonomic scope" value="Bacteria"/>
</dbReference>
<feature type="transmembrane region" description="Helical" evidence="1">
    <location>
        <begin position="311"/>
        <end position="329"/>
    </location>
</feature>
<name>A0A239U0R0_9FIRM</name>
<dbReference type="Pfam" id="PF07907">
    <property type="entry name" value="YibE_F"/>
    <property type="match status" value="1"/>
</dbReference>
<keyword evidence="1" id="KW-0472">Membrane</keyword>
<dbReference type="AlphaFoldDB" id="A0A239U0R0"/>
<protein>
    <submittedName>
        <fullName evidence="2">YibE/F-like protein</fullName>
    </submittedName>
</protein>
<dbReference type="OrthoDB" id="5753718at2"/>
<dbReference type="EMBL" id="LT906446">
    <property type="protein sequence ID" value="SNV03432.1"/>
    <property type="molecule type" value="Genomic_DNA"/>
</dbReference>
<accession>A0A239U0R0</accession>
<dbReference type="RefSeq" id="WP_027890062.1">
    <property type="nucleotide sequence ID" value="NZ_CALXYH010000018.1"/>
</dbReference>
<feature type="transmembrane region" description="Helical" evidence="1">
    <location>
        <begin position="12"/>
        <end position="29"/>
    </location>
</feature>
<keyword evidence="3" id="KW-1185">Reference proteome</keyword>
<feature type="transmembrane region" description="Helical" evidence="1">
    <location>
        <begin position="349"/>
        <end position="370"/>
    </location>
</feature>
<keyword evidence="1" id="KW-0812">Transmembrane</keyword>
<feature type="transmembrane region" description="Helical" evidence="1">
    <location>
        <begin position="204"/>
        <end position="226"/>
    </location>
</feature>
<gene>
    <name evidence="2" type="ORF">SAMEA4364220_01776</name>
</gene>
<dbReference type="PANTHER" id="PTHR41771">
    <property type="entry name" value="MEMBRANE PROTEIN-RELATED"/>
    <property type="match status" value="1"/>
</dbReference>
<feature type="transmembrane region" description="Helical" evidence="1">
    <location>
        <begin position="126"/>
        <end position="144"/>
    </location>
</feature>
<dbReference type="PANTHER" id="PTHR41771:SF1">
    <property type="entry name" value="MEMBRANE PROTEIN"/>
    <property type="match status" value="1"/>
</dbReference>
<feature type="transmembrane region" description="Helical" evidence="1">
    <location>
        <begin position="151"/>
        <end position="170"/>
    </location>
</feature>
<evidence type="ECO:0000256" key="1">
    <source>
        <dbReference type="SAM" id="Phobius"/>
    </source>
</evidence>
<feature type="transmembrane region" description="Helical" evidence="1">
    <location>
        <begin position="176"/>
        <end position="197"/>
    </location>
</feature>